<comment type="similarity">
    <text evidence="2">Belongs to the CorA metal ion transporter (MIT) (TC 1.A.35) family.</text>
</comment>
<protein>
    <submittedName>
        <fullName evidence="8">Mg2+ and Co2+ transporter CorA</fullName>
    </submittedName>
</protein>
<dbReference type="PANTHER" id="PTHR46494">
    <property type="entry name" value="CORA FAMILY METAL ION TRANSPORTER (EUROFUNG)"/>
    <property type="match status" value="1"/>
</dbReference>
<dbReference type="InterPro" id="IPR045863">
    <property type="entry name" value="CorA_TM1_TM2"/>
</dbReference>
<evidence type="ECO:0000256" key="6">
    <source>
        <dbReference type="ARBA" id="ARBA00022989"/>
    </source>
</evidence>
<dbReference type="GO" id="GO:0050897">
    <property type="term" value="F:cobalt ion binding"/>
    <property type="evidence" value="ECO:0007669"/>
    <property type="project" value="TreeGrafter"/>
</dbReference>
<dbReference type="SUPFAM" id="SSF144083">
    <property type="entry name" value="Magnesium transport protein CorA, transmembrane region"/>
    <property type="match status" value="1"/>
</dbReference>
<keyword evidence="7" id="KW-0472">Membrane</keyword>
<dbReference type="GO" id="GO:0015087">
    <property type="term" value="F:cobalt ion transmembrane transporter activity"/>
    <property type="evidence" value="ECO:0007669"/>
    <property type="project" value="TreeGrafter"/>
</dbReference>
<dbReference type="GO" id="GO:0000287">
    <property type="term" value="F:magnesium ion binding"/>
    <property type="evidence" value="ECO:0007669"/>
    <property type="project" value="TreeGrafter"/>
</dbReference>
<keyword evidence="3" id="KW-0813">Transport</keyword>
<keyword evidence="6" id="KW-1133">Transmembrane helix</keyword>
<reference evidence="8 9" key="1">
    <citation type="submission" date="2018-03" db="EMBL/GenBank/DDBJ databases">
        <title>Genomic Encyclopedia of Type Strains, Phase III (KMG-III): the genomes of soil and plant-associated and newly described type strains.</title>
        <authorList>
            <person name="Whitman W."/>
        </authorList>
    </citation>
    <scope>NUCLEOTIDE SEQUENCE [LARGE SCALE GENOMIC DNA]</scope>
    <source>
        <strain evidence="8 9">MWH-P2sevCIIIb</strain>
    </source>
</reference>
<keyword evidence="9" id="KW-1185">Reference proteome</keyword>
<dbReference type="OrthoDB" id="9803416at2"/>
<dbReference type="PANTHER" id="PTHR46494:SF1">
    <property type="entry name" value="CORA FAMILY METAL ION TRANSPORTER (EUROFUNG)"/>
    <property type="match status" value="1"/>
</dbReference>
<dbReference type="GO" id="GO:0005886">
    <property type="term" value="C:plasma membrane"/>
    <property type="evidence" value="ECO:0007669"/>
    <property type="project" value="UniProtKB-SubCell"/>
</dbReference>
<accession>A0A2T0XJP3</accession>
<dbReference type="GO" id="GO:0015095">
    <property type="term" value="F:magnesium ion transmembrane transporter activity"/>
    <property type="evidence" value="ECO:0007669"/>
    <property type="project" value="TreeGrafter"/>
</dbReference>
<gene>
    <name evidence="8" type="ORF">BCM14_0597</name>
</gene>
<sequence>MLMDDTSVTKKLLHLPITVSNSDGVRQILDFAELQKVIQSNKLSWIDIADVEDGEMTAVLTALGTDTTDSSWIQHFGQPGRMSVGREKIRAVTWIADRHAQAFGPLIELHFLASKNLIITAWKGDRSCLSEIRHLYFERSEVLEKNAHHAASVVLQLLFSTLDIAMAELDRRIQTLQYQVNHEAASLDLALITLRMQTIQSVWSDIDRYSSSVRGAIVGIEALPNMLDVAAEEMNNYATQVEDIEHRLQDRSRWLSSIMQDYGTSLVAKQGEQINRLTIVSTIFLPLTWLTGFFGMNFDWLDQHLAALRPSLF</sequence>
<dbReference type="EMBL" id="PVTV01000011">
    <property type="protein sequence ID" value="PRY99156.1"/>
    <property type="molecule type" value="Genomic_DNA"/>
</dbReference>
<dbReference type="Gene3D" id="1.20.58.340">
    <property type="entry name" value="Magnesium transport protein CorA, transmembrane region"/>
    <property type="match status" value="1"/>
</dbReference>
<dbReference type="InterPro" id="IPR045861">
    <property type="entry name" value="CorA_cytoplasmic_dom"/>
</dbReference>
<proteinExistence type="inferred from homology"/>
<keyword evidence="4" id="KW-1003">Cell membrane</keyword>
<evidence type="ECO:0000256" key="4">
    <source>
        <dbReference type="ARBA" id="ARBA00022475"/>
    </source>
</evidence>
<name>A0A2T0XJP3_9BURK</name>
<keyword evidence="5" id="KW-0812">Transmembrane</keyword>
<comment type="caution">
    <text evidence="8">The sequence shown here is derived from an EMBL/GenBank/DDBJ whole genome shotgun (WGS) entry which is preliminary data.</text>
</comment>
<evidence type="ECO:0000256" key="1">
    <source>
        <dbReference type="ARBA" id="ARBA00004651"/>
    </source>
</evidence>
<comment type="subcellular location">
    <subcellularLocation>
        <location evidence="1">Cell membrane</location>
        <topology evidence="1">Multi-pass membrane protein</topology>
    </subcellularLocation>
</comment>
<organism evidence="8 9">
    <name type="scientific">Jezberella montanilacus</name>
    <dbReference type="NCBI Taxonomy" id="323426"/>
    <lineage>
        <taxon>Bacteria</taxon>
        <taxon>Pseudomonadati</taxon>
        <taxon>Pseudomonadota</taxon>
        <taxon>Betaproteobacteria</taxon>
        <taxon>Burkholderiales</taxon>
        <taxon>Alcaligenaceae</taxon>
        <taxon>Jezberella</taxon>
    </lineage>
</organism>
<dbReference type="AlphaFoldDB" id="A0A2T0XJP3"/>
<evidence type="ECO:0000313" key="9">
    <source>
        <dbReference type="Proteomes" id="UP000238308"/>
    </source>
</evidence>
<evidence type="ECO:0000256" key="7">
    <source>
        <dbReference type="ARBA" id="ARBA00023136"/>
    </source>
</evidence>
<dbReference type="InterPro" id="IPR002523">
    <property type="entry name" value="MgTranspt_CorA/ZnTranspt_ZntB"/>
</dbReference>
<dbReference type="Proteomes" id="UP000238308">
    <property type="component" value="Unassembled WGS sequence"/>
</dbReference>
<evidence type="ECO:0000313" key="8">
    <source>
        <dbReference type="EMBL" id="PRY99156.1"/>
    </source>
</evidence>
<evidence type="ECO:0000256" key="5">
    <source>
        <dbReference type="ARBA" id="ARBA00022692"/>
    </source>
</evidence>
<dbReference type="Pfam" id="PF01544">
    <property type="entry name" value="CorA"/>
    <property type="match status" value="1"/>
</dbReference>
<evidence type="ECO:0000256" key="3">
    <source>
        <dbReference type="ARBA" id="ARBA00022448"/>
    </source>
</evidence>
<evidence type="ECO:0000256" key="2">
    <source>
        <dbReference type="ARBA" id="ARBA00009765"/>
    </source>
</evidence>
<dbReference type="SUPFAM" id="SSF143865">
    <property type="entry name" value="CorA soluble domain-like"/>
    <property type="match status" value="1"/>
</dbReference>